<dbReference type="GO" id="GO:0016787">
    <property type="term" value="F:hydrolase activity"/>
    <property type="evidence" value="ECO:0007669"/>
    <property type="project" value="UniProtKB-KW"/>
</dbReference>
<dbReference type="Pfam" id="PF00300">
    <property type="entry name" value="His_Phos_1"/>
    <property type="match status" value="1"/>
</dbReference>
<reference evidence="2 3" key="1">
    <citation type="submission" date="2018-04" db="EMBL/GenBank/DDBJ databases">
        <title>Adhaeribacter sp. HMF7616 genome sequencing and assembly.</title>
        <authorList>
            <person name="Kang H."/>
            <person name="Kang J."/>
            <person name="Cha I."/>
            <person name="Kim H."/>
            <person name="Joh K."/>
        </authorList>
    </citation>
    <scope>NUCLEOTIDE SEQUENCE [LARGE SCALE GENOMIC DNA]</scope>
    <source>
        <strain evidence="2 3">HMF7616</strain>
    </source>
</reference>
<proteinExistence type="predicted"/>
<evidence type="ECO:0000313" key="2">
    <source>
        <dbReference type="EMBL" id="RDC62626.1"/>
    </source>
</evidence>
<name>A0A369QHD0_9BACT</name>
<sequence>MLYHLFICRHAQAQNPTFNQPDFERQLTPQGIKEAERAGDWLQQLAVKPNLVVCSKAQRTRSTASIIATTLAYNQNKIVADVSLYNASEAQILNFIAQVNQEITTLVLVGHNPGVSGVVSTLSGTFQGNVPTGSVHHLSFECAGWEAILVTTPIRYEAYLQAAY</sequence>
<evidence type="ECO:0008006" key="4">
    <source>
        <dbReference type="Google" id="ProtNLM"/>
    </source>
</evidence>
<comment type="caution">
    <text evidence="2">The sequence shown here is derived from an EMBL/GenBank/DDBJ whole genome shotgun (WGS) entry which is preliminary data.</text>
</comment>
<dbReference type="Proteomes" id="UP000253919">
    <property type="component" value="Unassembled WGS sequence"/>
</dbReference>
<dbReference type="AlphaFoldDB" id="A0A369QHD0"/>
<dbReference type="Gene3D" id="3.40.50.1240">
    <property type="entry name" value="Phosphoglycerate mutase-like"/>
    <property type="match status" value="1"/>
</dbReference>
<organism evidence="2 3">
    <name type="scientific">Adhaeribacter pallidiroseus</name>
    <dbReference type="NCBI Taxonomy" id="2072847"/>
    <lineage>
        <taxon>Bacteria</taxon>
        <taxon>Pseudomonadati</taxon>
        <taxon>Bacteroidota</taxon>
        <taxon>Cytophagia</taxon>
        <taxon>Cytophagales</taxon>
        <taxon>Hymenobacteraceae</taxon>
        <taxon>Adhaeribacter</taxon>
    </lineage>
</organism>
<dbReference type="PANTHER" id="PTHR20935">
    <property type="entry name" value="PHOSPHOGLYCERATE MUTASE-RELATED"/>
    <property type="match status" value="1"/>
</dbReference>
<dbReference type="PANTHER" id="PTHR20935:SF1">
    <property type="entry name" value="SLL1549 PROTEIN"/>
    <property type="match status" value="1"/>
</dbReference>
<dbReference type="EMBL" id="QASA01000001">
    <property type="protein sequence ID" value="RDC62626.1"/>
    <property type="molecule type" value="Genomic_DNA"/>
</dbReference>
<dbReference type="InterPro" id="IPR051021">
    <property type="entry name" value="Mito_Ser/Thr_phosphatase"/>
</dbReference>
<dbReference type="CDD" id="cd07067">
    <property type="entry name" value="HP_PGM_like"/>
    <property type="match status" value="1"/>
</dbReference>
<dbReference type="RefSeq" id="WP_115372042.1">
    <property type="nucleotide sequence ID" value="NZ_QASA01000001.1"/>
</dbReference>
<accession>A0A369QHD0</accession>
<protein>
    <recommendedName>
        <fullName evidence="4">Phosphohistidine phosphatase</fullName>
    </recommendedName>
</protein>
<evidence type="ECO:0000313" key="3">
    <source>
        <dbReference type="Proteomes" id="UP000253919"/>
    </source>
</evidence>
<keyword evidence="3" id="KW-1185">Reference proteome</keyword>
<keyword evidence="1" id="KW-0378">Hydrolase</keyword>
<dbReference type="InterPro" id="IPR013078">
    <property type="entry name" value="His_Pase_superF_clade-1"/>
</dbReference>
<evidence type="ECO:0000256" key="1">
    <source>
        <dbReference type="ARBA" id="ARBA00022801"/>
    </source>
</evidence>
<dbReference type="InterPro" id="IPR029033">
    <property type="entry name" value="His_PPase_superfam"/>
</dbReference>
<gene>
    <name evidence="2" type="ORF">AHMF7616_01220</name>
</gene>
<dbReference type="SUPFAM" id="SSF53254">
    <property type="entry name" value="Phosphoglycerate mutase-like"/>
    <property type="match status" value="1"/>
</dbReference>
<dbReference type="OrthoDB" id="9810154at2"/>